<proteinExistence type="predicted"/>
<dbReference type="EMBL" id="QQNH01000034">
    <property type="protein sequence ID" value="RDE07794.1"/>
    <property type="molecule type" value="Genomic_DNA"/>
</dbReference>
<name>A0A369VZF2_9HYPH</name>
<organism evidence="1 2">
    <name type="scientific">Pelagibacterium lacus</name>
    <dbReference type="NCBI Taxonomy" id="2282655"/>
    <lineage>
        <taxon>Bacteria</taxon>
        <taxon>Pseudomonadati</taxon>
        <taxon>Pseudomonadota</taxon>
        <taxon>Alphaproteobacteria</taxon>
        <taxon>Hyphomicrobiales</taxon>
        <taxon>Devosiaceae</taxon>
        <taxon>Pelagibacterium</taxon>
    </lineage>
</organism>
<dbReference type="InterPro" id="IPR019292">
    <property type="entry name" value="McrC"/>
</dbReference>
<evidence type="ECO:0008006" key="3">
    <source>
        <dbReference type="Google" id="ProtNLM"/>
    </source>
</evidence>
<evidence type="ECO:0000313" key="2">
    <source>
        <dbReference type="Proteomes" id="UP000253759"/>
    </source>
</evidence>
<protein>
    <recommendedName>
        <fullName evidence="3">Restriction endonuclease</fullName>
    </recommendedName>
</protein>
<reference evidence="2" key="1">
    <citation type="submission" date="2018-07" db="EMBL/GenBank/DDBJ databases">
        <authorList>
            <person name="Liu B.-T."/>
            <person name="Du Z."/>
        </authorList>
    </citation>
    <scope>NUCLEOTIDE SEQUENCE [LARGE SCALE GENOMIC DNA]</scope>
    <source>
        <strain evidence="2">XYN52</strain>
    </source>
</reference>
<dbReference type="PANTHER" id="PTHR38733">
    <property type="entry name" value="PROTEIN MCRC"/>
    <property type="match status" value="1"/>
</dbReference>
<dbReference type="Proteomes" id="UP000253759">
    <property type="component" value="Unassembled WGS sequence"/>
</dbReference>
<evidence type="ECO:0000313" key="1">
    <source>
        <dbReference type="EMBL" id="RDE07794.1"/>
    </source>
</evidence>
<accession>A0A369VZF2</accession>
<comment type="caution">
    <text evidence="1">The sequence shown here is derived from an EMBL/GenBank/DDBJ whole genome shotgun (WGS) entry which is preliminary data.</text>
</comment>
<gene>
    <name evidence="1" type="ORF">DVH29_14790</name>
</gene>
<dbReference type="Pfam" id="PF10117">
    <property type="entry name" value="McrBC"/>
    <property type="match status" value="1"/>
</dbReference>
<dbReference type="AlphaFoldDB" id="A0A369VZF2"/>
<dbReference type="PANTHER" id="PTHR38733:SF1">
    <property type="entry name" value="TYPE IV METHYL-DIRECTED RESTRICTION ENZYME ECOKMCRBC"/>
    <property type="match status" value="1"/>
</dbReference>
<keyword evidence="2" id="KW-1185">Reference proteome</keyword>
<sequence>MLSSRDLKARAVIPEIVECEEFTELAVRLGSLMEDGELKIDERIASKGYLMATMSGGQIVFRTTRFVGTIPVTPKLSVKVTPRASIANLSYMLVRSGVIPTAVNGFTRGYMPRFVAADNVEKIYGRSLVDGAKLIAKRGFMKSYVRNPNTPPWRGRFLASETVRRHASKGVRYRHEFDHSILSPTVIENISLKEALKQVRTWYLANDKKNAIVKEINTLLHDLWTVADWESPRADLVSQLARKVRGIPPQLSHYRDPLWSAFLILQSMLPEVVFDGYVKLDSLIIDVSAVFEAFIRRELADRLAPYGYKVEDGTKKPCDLFVEGSVYSVHPDIVIRKDDEVVTLLDAKYKTDPKEQDRYEVLSFMDAMNVSIGGFVCPANGVDTSRFLGSTAAGKKMFGLRYDLAAKDPNAEADRFSANVIKMIEGNYDFF</sequence>